<dbReference type="InterPro" id="IPR049492">
    <property type="entry name" value="BD-FAE-like_dom"/>
</dbReference>
<dbReference type="PANTHER" id="PTHR48081">
    <property type="entry name" value="AB HYDROLASE SUPERFAMILY PROTEIN C4A8.06C"/>
    <property type="match status" value="1"/>
</dbReference>
<sequence>MPEPDLYRNRDFIPNFDAIMAETETRSREVAARNRMERDIPYGSGPRQNFDLVFPSRDVSDAPLHIFIHGGYWRAGSKDAHTLVAEPVLAVGGICALVGYGLMPSTRLGDIVAQVRAAACHIAALAPQIGADQKRITASGHSAGAHLASLLAAQAPGDTTPPLLPNIKALLLVSGIYDLSGIPDSFLKDEARMTPKEAADWSPLQASHRPGPHRIITHGQNETRPFHDQAKAFAALVNEQGASQGTYRCEPARNHLDIVLDLADPTAPLGQTLADLVAGEESHR</sequence>
<dbReference type="Proteomes" id="UP001165396">
    <property type="component" value="Unassembled WGS sequence"/>
</dbReference>
<proteinExistence type="predicted"/>
<dbReference type="InterPro" id="IPR029058">
    <property type="entry name" value="AB_hydrolase_fold"/>
</dbReference>
<feature type="domain" description="BD-FAE-like" evidence="2">
    <location>
        <begin position="51"/>
        <end position="157"/>
    </location>
</feature>
<organism evidence="3 4">
    <name type="scientific">Pseudosulfitobacter koreensis</name>
    <dbReference type="NCBI Taxonomy" id="2968472"/>
    <lineage>
        <taxon>Bacteria</taxon>
        <taxon>Pseudomonadati</taxon>
        <taxon>Pseudomonadota</taxon>
        <taxon>Alphaproteobacteria</taxon>
        <taxon>Rhodobacterales</taxon>
        <taxon>Roseobacteraceae</taxon>
        <taxon>Pseudosulfitobacter</taxon>
    </lineage>
</organism>
<evidence type="ECO:0000256" key="1">
    <source>
        <dbReference type="ARBA" id="ARBA00022801"/>
    </source>
</evidence>
<dbReference type="Gene3D" id="3.40.50.1820">
    <property type="entry name" value="alpha/beta hydrolase"/>
    <property type="match status" value="1"/>
</dbReference>
<dbReference type="RefSeq" id="WP_258295978.1">
    <property type="nucleotide sequence ID" value="NZ_JANKJG010000018.1"/>
</dbReference>
<protein>
    <submittedName>
        <fullName evidence="3">Alpha/beta hydrolase</fullName>
    </submittedName>
</protein>
<dbReference type="PANTHER" id="PTHR48081:SF33">
    <property type="entry name" value="KYNURENINE FORMAMIDASE"/>
    <property type="match status" value="1"/>
</dbReference>
<keyword evidence="1 3" id="KW-0378">Hydrolase</keyword>
<dbReference type="EMBL" id="JANKJG010000018">
    <property type="protein sequence ID" value="MCR8828207.1"/>
    <property type="molecule type" value="Genomic_DNA"/>
</dbReference>
<comment type="caution">
    <text evidence="3">The sequence shown here is derived from an EMBL/GenBank/DDBJ whole genome shotgun (WGS) entry which is preliminary data.</text>
</comment>
<evidence type="ECO:0000313" key="3">
    <source>
        <dbReference type="EMBL" id="MCR8828207.1"/>
    </source>
</evidence>
<accession>A0ABT1Z4Z2</accession>
<dbReference type="Pfam" id="PF20434">
    <property type="entry name" value="BD-FAE"/>
    <property type="match status" value="1"/>
</dbReference>
<reference evidence="3" key="1">
    <citation type="submission" date="2022-07" db="EMBL/GenBank/DDBJ databases">
        <title>Pseudosulfitobacter sp. strain AP-MA-4, whole genome sequence.</title>
        <authorList>
            <person name="Jiang Y."/>
        </authorList>
    </citation>
    <scope>NUCLEOTIDE SEQUENCE</scope>
    <source>
        <strain evidence="3">AP-MA-4</strain>
    </source>
</reference>
<dbReference type="GO" id="GO:0016787">
    <property type="term" value="F:hydrolase activity"/>
    <property type="evidence" value="ECO:0007669"/>
    <property type="project" value="UniProtKB-KW"/>
</dbReference>
<name>A0ABT1Z4Z2_9RHOB</name>
<dbReference type="SUPFAM" id="SSF53474">
    <property type="entry name" value="alpha/beta-Hydrolases"/>
    <property type="match status" value="1"/>
</dbReference>
<keyword evidence="4" id="KW-1185">Reference proteome</keyword>
<dbReference type="InterPro" id="IPR050300">
    <property type="entry name" value="GDXG_lipolytic_enzyme"/>
</dbReference>
<evidence type="ECO:0000259" key="2">
    <source>
        <dbReference type="Pfam" id="PF20434"/>
    </source>
</evidence>
<evidence type="ECO:0000313" key="4">
    <source>
        <dbReference type="Proteomes" id="UP001165396"/>
    </source>
</evidence>
<gene>
    <name evidence="3" type="ORF">NTA49_16840</name>
</gene>